<proteinExistence type="inferred from homology"/>
<dbReference type="InterPro" id="IPR013083">
    <property type="entry name" value="Znf_RING/FYVE/PHD"/>
</dbReference>
<dbReference type="PROSITE" id="PS01359">
    <property type="entry name" value="ZF_PHD_1"/>
    <property type="match status" value="1"/>
</dbReference>
<dbReference type="PANTHER" id="PTHR12321">
    <property type="entry name" value="CPG BINDING PROTEIN"/>
    <property type="match status" value="1"/>
</dbReference>
<dbReference type="Gene3D" id="3.30.40.10">
    <property type="entry name" value="Zinc/RING finger domain, C3HC4 (zinc finger)"/>
    <property type="match status" value="1"/>
</dbReference>
<dbReference type="SUPFAM" id="SSF57903">
    <property type="entry name" value="FYVE/PHD zinc finger"/>
    <property type="match status" value="1"/>
</dbReference>
<dbReference type="InterPro" id="IPR019786">
    <property type="entry name" value="Zinc_finger_PHD-type_CS"/>
</dbReference>
<comment type="subcellular location">
    <subcellularLocation>
        <location evidence="1 11">Nucleus</location>
    </subcellularLocation>
</comment>
<evidence type="ECO:0000313" key="13">
    <source>
        <dbReference type="EMBL" id="RDY05931.1"/>
    </source>
</evidence>
<dbReference type="PROSITE" id="PS50016">
    <property type="entry name" value="ZF_PHD_2"/>
    <property type="match status" value="1"/>
</dbReference>
<organism evidence="13 14">
    <name type="scientific">Mucuna pruriens</name>
    <name type="common">Velvet bean</name>
    <name type="synonym">Dolichos pruriens</name>
    <dbReference type="NCBI Taxonomy" id="157652"/>
    <lineage>
        <taxon>Eukaryota</taxon>
        <taxon>Viridiplantae</taxon>
        <taxon>Streptophyta</taxon>
        <taxon>Embryophyta</taxon>
        <taxon>Tracheophyta</taxon>
        <taxon>Spermatophyta</taxon>
        <taxon>Magnoliopsida</taxon>
        <taxon>eudicotyledons</taxon>
        <taxon>Gunneridae</taxon>
        <taxon>Pentapetalae</taxon>
        <taxon>rosids</taxon>
        <taxon>fabids</taxon>
        <taxon>Fabales</taxon>
        <taxon>Fabaceae</taxon>
        <taxon>Papilionoideae</taxon>
        <taxon>50 kb inversion clade</taxon>
        <taxon>NPAAA clade</taxon>
        <taxon>indigoferoid/millettioid clade</taxon>
        <taxon>Phaseoleae</taxon>
        <taxon>Mucuna</taxon>
    </lineage>
</organism>
<evidence type="ECO:0000256" key="2">
    <source>
        <dbReference type="ARBA" id="ARBA00010445"/>
    </source>
</evidence>
<dbReference type="GO" id="GO:0042393">
    <property type="term" value="F:histone binding"/>
    <property type="evidence" value="ECO:0007669"/>
    <property type="project" value="UniProtKB-UniRule"/>
</dbReference>
<feature type="non-terminal residue" evidence="13">
    <location>
        <position position="1"/>
    </location>
</feature>
<dbReference type="Proteomes" id="UP000257109">
    <property type="component" value="Unassembled WGS sequence"/>
</dbReference>
<evidence type="ECO:0000256" key="5">
    <source>
        <dbReference type="ARBA" id="ARBA00022833"/>
    </source>
</evidence>
<reference evidence="13" key="1">
    <citation type="submission" date="2018-05" db="EMBL/GenBank/DDBJ databases">
        <title>Draft genome of Mucuna pruriens seed.</title>
        <authorList>
            <person name="Nnadi N.E."/>
            <person name="Vos R."/>
            <person name="Hasami M.H."/>
            <person name="Devisetty U.K."/>
            <person name="Aguiy J.C."/>
        </authorList>
    </citation>
    <scope>NUCLEOTIDE SEQUENCE [LARGE SCALE GENOMIC DNA]</scope>
    <source>
        <strain evidence="13">JCA_2017</strain>
    </source>
</reference>
<dbReference type="STRING" id="157652.A0A371HT06"/>
<dbReference type="SMART" id="SM00249">
    <property type="entry name" value="PHD"/>
    <property type="match status" value="1"/>
</dbReference>
<evidence type="ECO:0000256" key="8">
    <source>
        <dbReference type="ARBA" id="ARBA00023163"/>
    </source>
</evidence>
<keyword evidence="6 11" id="KW-0156">Chromatin regulator</keyword>
<dbReference type="GO" id="GO:0005634">
    <property type="term" value="C:nucleus"/>
    <property type="evidence" value="ECO:0007669"/>
    <property type="project" value="UniProtKB-SubCell"/>
</dbReference>
<dbReference type="GO" id="GO:0000976">
    <property type="term" value="F:transcription cis-regulatory region binding"/>
    <property type="evidence" value="ECO:0007669"/>
    <property type="project" value="TreeGrafter"/>
</dbReference>
<dbReference type="GO" id="GO:0003712">
    <property type="term" value="F:transcription coregulator activity"/>
    <property type="evidence" value="ECO:0007669"/>
    <property type="project" value="TreeGrafter"/>
</dbReference>
<evidence type="ECO:0000313" key="14">
    <source>
        <dbReference type="Proteomes" id="UP000257109"/>
    </source>
</evidence>
<dbReference type="InterPro" id="IPR001965">
    <property type="entry name" value="Znf_PHD"/>
</dbReference>
<dbReference type="Pfam" id="PF00628">
    <property type="entry name" value="PHD"/>
    <property type="match status" value="1"/>
</dbReference>
<evidence type="ECO:0000256" key="7">
    <source>
        <dbReference type="ARBA" id="ARBA00023015"/>
    </source>
</evidence>
<dbReference type="InterPro" id="IPR045104">
    <property type="entry name" value="Alfin"/>
</dbReference>
<keyword evidence="14" id="KW-1185">Reference proteome</keyword>
<evidence type="ECO:0000256" key="9">
    <source>
        <dbReference type="ARBA" id="ARBA00023242"/>
    </source>
</evidence>
<protein>
    <recommendedName>
        <fullName evidence="11">PHD finger protein ALFIN-LIKE</fullName>
    </recommendedName>
</protein>
<keyword evidence="7 11" id="KW-0805">Transcription regulation</keyword>
<evidence type="ECO:0000256" key="1">
    <source>
        <dbReference type="ARBA" id="ARBA00004123"/>
    </source>
</evidence>
<dbReference type="EMBL" id="QJKJ01001782">
    <property type="protein sequence ID" value="RDY05931.1"/>
    <property type="molecule type" value="Genomic_DNA"/>
</dbReference>
<feature type="domain" description="PHD-type" evidence="12">
    <location>
        <begin position="57"/>
        <end position="109"/>
    </location>
</feature>
<evidence type="ECO:0000256" key="4">
    <source>
        <dbReference type="ARBA" id="ARBA00022771"/>
    </source>
</evidence>
<dbReference type="AlphaFoldDB" id="A0A371HT06"/>
<dbReference type="FunFam" id="3.30.40.10:FF:000306">
    <property type="entry name" value="PHD finger alfin-like protein"/>
    <property type="match status" value="1"/>
</dbReference>
<gene>
    <name evidence="13" type="ORF">CR513_10165</name>
</gene>
<keyword evidence="9 11" id="KW-0539">Nucleus</keyword>
<comment type="domain">
    <text evidence="11">The PHD-type zinc finger mediates the binding to H3K4me3.</text>
</comment>
<dbReference type="PANTHER" id="PTHR12321:SF39">
    <property type="entry name" value="PHD FINGER PROTEIN ALFIN-LIKE 2"/>
    <property type="match status" value="1"/>
</dbReference>
<evidence type="ECO:0000259" key="12">
    <source>
        <dbReference type="PROSITE" id="PS50016"/>
    </source>
</evidence>
<keyword evidence="5 11" id="KW-0862">Zinc</keyword>
<evidence type="ECO:0000256" key="10">
    <source>
        <dbReference type="PROSITE-ProRule" id="PRU00146"/>
    </source>
</evidence>
<dbReference type="GO" id="GO:0006325">
    <property type="term" value="P:chromatin organization"/>
    <property type="evidence" value="ECO:0007669"/>
    <property type="project" value="UniProtKB-UniRule"/>
</dbReference>
<comment type="caution">
    <text evidence="13">The sequence shown here is derived from an EMBL/GenBank/DDBJ whole genome shotgun (WGS) entry which is preliminary data.</text>
</comment>
<accession>A0A371HT06</accession>
<evidence type="ECO:0000256" key="3">
    <source>
        <dbReference type="ARBA" id="ARBA00022723"/>
    </source>
</evidence>
<keyword evidence="3 11" id="KW-0479">Metal-binding</keyword>
<dbReference type="InterPro" id="IPR011011">
    <property type="entry name" value="Znf_FYVE_PHD"/>
</dbReference>
<name>A0A371HT06_MUCPR</name>
<keyword evidence="4 10" id="KW-0863">Zinc-finger</keyword>
<dbReference type="InterPro" id="IPR019787">
    <property type="entry name" value="Znf_PHD-finger"/>
</dbReference>
<dbReference type="OrthoDB" id="436852at2759"/>
<comment type="subunit">
    <text evidence="11">Interacts with H3K4me3 and to a lesser extent with H3K4me2.</text>
</comment>
<dbReference type="GO" id="GO:0008270">
    <property type="term" value="F:zinc ion binding"/>
    <property type="evidence" value="ECO:0007669"/>
    <property type="project" value="UniProtKB-KW"/>
</dbReference>
<evidence type="ECO:0000256" key="6">
    <source>
        <dbReference type="ARBA" id="ARBA00022853"/>
    </source>
</evidence>
<dbReference type="GO" id="GO:0006355">
    <property type="term" value="P:regulation of DNA-templated transcription"/>
    <property type="evidence" value="ECO:0007669"/>
    <property type="project" value="UniProtKB-UniRule"/>
</dbReference>
<evidence type="ECO:0000256" key="11">
    <source>
        <dbReference type="RuleBase" id="RU369089"/>
    </source>
</evidence>
<comment type="similarity">
    <text evidence="2 11">Belongs to the Alfin family.</text>
</comment>
<comment type="function">
    <text evidence="11">Histone-binding component that specifically recognizes H3 tails trimethylated on 'Lys-4' (H3K4me3), which mark transcription start sites of virtually all active genes.</text>
</comment>
<keyword evidence="8 11" id="KW-0804">Transcription</keyword>
<sequence length="113" mass="12984">MVVSFQEAKRTDESNCLVYPDQCYKTRVYVEILGELIGALMTKVKIDYKLPYVFTETISCGSCGGNYNAAEFWIGCDICEWWFHGKCAMITPEQAEKLQQYKCPSCALRKDRL</sequence>